<evidence type="ECO:0000313" key="2">
    <source>
        <dbReference type="Proteomes" id="UP000266778"/>
    </source>
</evidence>
<name>A0A3S7P7H5_AERCA</name>
<dbReference type="Proteomes" id="UP000266778">
    <property type="component" value="Chromosome"/>
</dbReference>
<dbReference type="EMBL" id="CP025706">
    <property type="protein sequence ID" value="AXB06222.1"/>
    <property type="molecule type" value="Genomic_DNA"/>
</dbReference>
<reference evidence="1" key="1">
    <citation type="journal article" date="2019" name="J Environ">
        <title>Genetic characterization and potential molecular dissemination mechanism of tet (31) gene in Aeromonas caviae from an oxytetracycline wastewater treatment system.</title>
        <authorList>
            <person name="Shi Y."/>
            <person name="Tian Z."/>
            <person name="Leclercq S.O."/>
            <person name="Zhang H."/>
            <person name="Yang M."/>
            <person name="Zhang Y."/>
        </authorList>
    </citation>
    <scope>NUCLEOTIDE SEQUENCE</scope>
    <source>
        <strain evidence="1">T25-39</strain>
    </source>
</reference>
<dbReference type="AlphaFoldDB" id="A0A3S7P7H5"/>
<gene>
    <name evidence="1" type="ORF">C1C91_15505</name>
</gene>
<sequence>MSAINLTDVSSKILKTFFFAFCSASFAFLLTLLPNEYFRDRDNYIIYAKDSLNIMERYDGIALFTNEPLFLLLNNALTFVFTAEVVPLFFVAFTAFTVSFFIFIRSRNLLLMALGFMALVLVPQSFHMLLVVLRQAFTATVLMWVIFYFWQSKWFLLLVFLLGFIHSSAFILFAFLSIDKLFSSIISKNIIHRVCFFIFISAVVSFLIMPLAEILALRQATEYQDTVGGGGGNFILYVSVLLVTLSQRKKVHTEDGFYVVALVGISVYVGMYFFSPFAGRLITSFLPLIICLMCMFGNARALFLLAGFVLVNSLIFKGTVESNSLSVQGVQYLFGGY</sequence>
<organism evidence="1 2">
    <name type="scientific">Aeromonas caviae</name>
    <name type="common">Aeromonas punctata</name>
    <dbReference type="NCBI Taxonomy" id="648"/>
    <lineage>
        <taxon>Bacteria</taxon>
        <taxon>Pseudomonadati</taxon>
        <taxon>Pseudomonadota</taxon>
        <taxon>Gammaproteobacteria</taxon>
        <taxon>Aeromonadales</taxon>
        <taxon>Aeromonadaceae</taxon>
        <taxon>Aeromonas</taxon>
    </lineage>
</organism>
<dbReference type="InterPro" id="IPR049458">
    <property type="entry name" value="EpsG-like"/>
</dbReference>
<dbReference type="Pfam" id="PF14897">
    <property type="entry name" value="EpsG"/>
    <property type="match status" value="1"/>
</dbReference>
<accession>A0A3S7P7H5</accession>
<protein>
    <submittedName>
        <fullName evidence="1">EpsG family protein</fullName>
    </submittedName>
</protein>
<evidence type="ECO:0000313" key="1">
    <source>
        <dbReference type="EMBL" id="AXB06222.1"/>
    </source>
</evidence>
<proteinExistence type="predicted"/>